<gene>
    <name evidence="1" type="ORF">DVS28_b0337</name>
</gene>
<evidence type="ECO:0000313" key="1">
    <source>
        <dbReference type="EMBL" id="AXV10107.1"/>
    </source>
</evidence>
<accession>A0A346Y6L0</accession>
<dbReference type="EMBL" id="CP031166">
    <property type="protein sequence ID" value="AXV10107.1"/>
    <property type="molecule type" value="Genomic_DNA"/>
</dbReference>
<dbReference type="RefSeq" id="WP_114594686.1">
    <property type="nucleotide sequence ID" value="NZ_CP031166.1"/>
</dbReference>
<keyword evidence="2" id="KW-1185">Reference proteome</keyword>
<dbReference type="Proteomes" id="UP000264006">
    <property type="component" value="Plasmid pEDY32-46I"/>
</dbReference>
<geneLocation type="plasmid" evidence="2">
    <name>pedy32-46i</name>
</geneLocation>
<name>A0A346Y6L0_9ACTN</name>
<sequence length="207" mass="22618">MGDDTIVWLTRSQWQNAANGMACRYGDTGRLDVVEVTELGEARVCCEDGHEFLLPPPAVVKPATAGRGGILEDLGVYQALLDVFEFGEGRTEYGVIEHRFAQAHRDLYVDLVGRYHHTAIACEDPARFTVSSLLAGALGRLHAEGAVRFSDGPGTGRWSYLNPVSYWALPPVPDRPPVTWTAWAQANGIDPDTWPATEGISCRHTPS</sequence>
<protein>
    <submittedName>
        <fullName evidence="1">Uncharacterized protein</fullName>
    </submittedName>
</protein>
<keyword evidence="1" id="KW-0614">Plasmid</keyword>
<dbReference type="KEGG" id="euz:DVS28_b0337"/>
<dbReference type="AlphaFoldDB" id="A0A346Y6L0"/>
<organism evidence="1 2">
    <name type="scientific">Euzebya pacifica</name>
    <dbReference type="NCBI Taxonomy" id="1608957"/>
    <lineage>
        <taxon>Bacteria</taxon>
        <taxon>Bacillati</taxon>
        <taxon>Actinomycetota</taxon>
        <taxon>Nitriliruptoria</taxon>
        <taxon>Euzebyales</taxon>
    </lineage>
</organism>
<dbReference type="OrthoDB" id="9814707at2"/>
<evidence type="ECO:0000313" key="2">
    <source>
        <dbReference type="Proteomes" id="UP000264006"/>
    </source>
</evidence>
<proteinExistence type="predicted"/>
<reference evidence="1 2" key="1">
    <citation type="submission" date="2018-09" db="EMBL/GenBank/DDBJ databases">
        <title>Complete genome sequence of Euzebya sp. DY32-46 isolated from seawater of Pacific Ocean.</title>
        <authorList>
            <person name="Xu L."/>
            <person name="Wu Y.-H."/>
            <person name="Xu X.-W."/>
        </authorList>
    </citation>
    <scope>NUCLEOTIDE SEQUENCE [LARGE SCALE GENOMIC DNA]</scope>
    <source>
        <strain evidence="1 2">DY32-46</strain>
        <plasmid evidence="2">pedy32-46i</plasmid>
    </source>
</reference>